<evidence type="ECO:0000256" key="1">
    <source>
        <dbReference type="SAM" id="MobiDB-lite"/>
    </source>
</evidence>
<evidence type="ECO:0000313" key="2">
    <source>
        <dbReference type="EMBL" id="OGE40045.1"/>
    </source>
</evidence>
<dbReference type="Proteomes" id="UP000177328">
    <property type="component" value="Unassembled WGS sequence"/>
</dbReference>
<evidence type="ECO:0000313" key="3">
    <source>
        <dbReference type="Proteomes" id="UP000177328"/>
    </source>
</evidence>
<proteinExistence type="predicted"/>
<dbReference type="Pfam" id="PF10685">
    <property type="entry name" value="KGG"/>
    <property type="match status" value="1"/>
</dbReference>
<dbReference type="InterPro" id="IPR019626">
    <property type="entry name" value="Stress-induced_KGG_rpt"/>
</dbReference>
<dbReference type="EMBL" id="MFDD01000014">
    <property type="protein sequence ID" value="OGE40045.1"/>
    <property type="molecule type" value="Genomic_DNA"/>
</dbReference>
<dbReference type="AlphaFoldDB" id="A0A1F5KGW8"/>
<name>A0A1F5KGW8_9BACT</name>
<accession>A0A1F5KGW8</accession>
<organism evidence="2 3">
    <name type="scientific">Candidatus Daviesbacteria bacterium RIFCSPHIGHO2_02_FULL_43_12</name>
    <dbReference type="NCBI Taxonomy" id="1797776"/>
    <lineage>
        <taxon>Bacteria</taxon>
        <taxon>Candidatus Daviesiibacteriota</taxon>
    </lineage>
</organism>
<feature type="region of interest" description="Disordered" evidence="1">
    <location>
        <begin position="1"/>
        <end position="75"/>
    </location>
</feature>
<feature type="compositionally biased region" description="Basic and acidic residues" evidence="1">
    <location>
        <begin position="1"/>
        <end position="18"/>
    </location>
</feature>
<evidence type="ECO:0008006" key="4">
    <source>
        <dbReference type="Google" id="ProtNLM"/>
    </source>
</evidence>
<reference evidence="2 3" key="1">
    <citation type="journal article" date="2016" name="Nat. Commun.">
        <title>Thousands of microbial genomes shed light on interconnected biogeochemical processes in an aquifer system.</title>
        <authorList>
            <person name="Anantharaman K."/>
            <person name="Brown C.T."/>
            <person name="Hug L.A."/>
            <person name="Sharon I."/>
            <person name="Castelle C.J."/>
            <person name="Probst A.J."/>
            <person name="Thomas B.C."/>
            <person name="Singh A."/>
            <person name="Wilkins M.J."/>
            <person name="Karaoz U."/>
            <person name="Brodie E.L."/>
            <person name="Williams K.H."/>
            <person name="Hubbard S.S."/>
            <person name="Banfield J.F."/>
        </authorList>
    </citation>
    <scope>NUCLEOTIDE SEQUENCE [LARGE SCALE GENOMIC DNA]</scope>
</reference>
<gene>
    <name evidence="2" type="ORF">A3D25_04555</name>
</gene>
<feature type="compositionally biased region" description="Basic and acidic residues" evidence="1">
    <location>
        <begin position="57"/>
        <end position="66"/>
    </location>
</feature>
<sequence>MSKTKTDSGRGWRGDSIGHARAGRKGGQATAKTHGERFYSTIGRKGGRMSPGNFKNDPQRAREAGRKGGQAKGWY</sequence>
<protein>
    <recommendedName>
        <fullName evidence="4">General stress protein</fullName>
    </recommendedName>
</protein>
<comment type="caution">
    <text evidence="2">The sequence shown here is derived from an EMBL/GenBank/DDBJ whole genome shotgun (WGS) entry which is preliminary data.</text>
</comment>